<dbReference type="KEGG" id="ccac:CcaHIS019_0309730"/>
<sequence>MKFATSLTLALLASVSSVLANPVPEAEAAASIAKAKRDCGYGHVCAGIDKNDNCDHHCKHECGASSGSCGGFAWQVCQCS</sequence>
<dbReference type="EMBL" id="AP028214">
    <property type="protein sequence ID" value="BEI90903.1"/>
    <property type="molecule type" value="Genomic_DNA"/>
</dbReference>
<keyword evidence="1" id="KW-0732">Signal</keyword>
<dbReference type="GeneID" id="85494773"/>
<feature type="chain" id="PRO_5041353200" description="Invertebrate defensins family profile domain-containing protein" evidence="1">
    <location>
        <begin position="21"/>
        <end position="80"/>
    </location>
</feature>
<protein>
    <recommendedName>
        <fullName evidence="4">Invertebrate defensins family profile domain-containing protein</fullName>
    </recommendedName>
</protein>
<name>A0AA48IJ42_9TREE</name>
<gene>
    <name evidence="2" type="ORF">CcaverHIS019_0309730</name>
</gene>
<reference evidence="2" key="1">
    <citation type="journal article" date="2023" name="BMC Genomics">
        <title>Chromosome-level genome assemblies of Cutaneotrichosporon spp. (Trichosporonales, Basidiomycota) reveal imbalanced evolution between nucleotide sequences and chromosome synteny.</title>
        <authorList>
            <person name="Kobayashi Y."/>
            <person name="Kayamori A."/>
            <person name="Aoki K."/>
            <person name="Shiwa Y."/>
            <person name="Matsutani M."/>
            <person name="Fujita N."/>
            <person name="Sugita T."/>
            <person name="Iwasaki W."/>
            <person name="Tanaka N."/>
            <person name="Takashima M."/>
        </authorList>
    </citation>
    <scope>NUCLEOTIDE SEQUENCE</scope>
    <source>
        <strain evidence="2">HIS019</strain>
    </source>
</reference>
<feature type="signal peptide" evidence="1">
    <location>
        <begin position="1"/>
        <end position="20"/>
    </location>
</feature>
<evidence type="ECO:0000256" key="1">
    <source>
        <dbReference type="SAM" id="SignalP"/>
    </source>
</evidence>
<evidence type="ECO:0000313" key="3">
    <source>
        <dbReference type="Proteomes" id="UP001233271"/>
    </source>
</evidence>
<evidence type="ECO:0000313" key="2">
    <source>
        <dbReference type="EMBL" id="BEI90903.1"/>
    </source>
</evidence>
<dbReference type="AlphaFoldDB" id="A0AA48IJ42"/>
<accession>A0AA48IJ42</accession>
<proteinExistence type="predicted"/>
<evidence type="ECO:0008006" key="4">
    <source>
        <dbReference type="Google" id="ProtNLM"/>
    </source>
</evidence>
<organism evidence="2 3">
    <name type="scientific">Cutaneotrichosporon cavernicola</name>
    <dbReference type="NCBI Taxonomy" id="279322"/>
    <lineage>
        <taxon>Eukaryota</taxon>
        <taxon>Fungi</taxon>
        <taxon>Dikarya</taxon>
        <taxon>Basidiomycota</taxon>
        <taxon>Agaricomycotina</taxon>
        <taxon>Tremellomycetes</taxon>
        <taxon>Trichosporonales</taxon>
        <taxon>Trichosporonaceae</taxon>
        <taxon>Cutaneotrichosporon</taxon>
    </lineage>
</organism>
<dbReference type="RefSeq" id="XP_060456168.1">
    <property type="nucleotide sequence ID" value="XM_060599479.1"/>
</dbReference>
<dbReference type="Proteomes" id="UP001233271">
    <property type="component" value="Chromosome 3"/>
</dbReference>
<keyword evidence="3" id="KW-1185">Reference proteome</keyword>